<organism evidence="1 2">
    <name type="scientific">Lactobacillus corticis</name>
    <dbReference type="NCBI Taxonomy" id="2201249"/>
    <lineage>
        <taxon>Bacteria</taxon>
        <taxon>Bacillati</taxon>
        <taxon>Bacillota</taxon>
        <taxon>Bacilli</taxon>
        <taxon>Lactobacillales</taxon>
        <taxon>Lactobacillaceae</taxon>
        <taxon>Lactobacillus</taxon>
    </lineage>
</organism>
<evidence type="ECO:0000313" key="2">
    <source>
        <dbReference type="Proteomes" id="UP000677218"/>
    </source>
</evidence>
<name>A0A916VGQ8_9LACO</name>
<proteinExistence type="predicted"/>
<dbReference type="AlphaFoldDB" id="A0A916VGQ8"/>
<gene>
    <name evidence="1" type="ORF">LCB40_01010</name>
</gene>
<accession>A0A916VGQ8</accession>
<reference evidence="1" key="1">
    <citation type="submission" date="2020-08" db="EMBL/GenBank/DDBJ databases">
        <title>Taxonomic study for Lactobacillus species isolated from hardwood bark.</title>
        <authorList>
            <person name="Tohno M."/>
            <person name="Tanizawa Y."/>
        </authorList>
    </citation>
    <scope>NUCLEOTIDE SEQUENCE</scope>
    <source>
        <strain evidence="1">B40</strain>
    </source>
</reference>
<keyword evidence="2" id="KW-1185">Reference proteome</keyword>
<comment type="caution">
    <text evidence="1">The sequence shown here is derived from an EMBL/GenBank/DDBJ whole genome shotgun (WGS) entry which is preliminary data.</text>
</comment>
<dbReference type="Proteomes" id="UP000677218">
    <property type="component" value="Unassembled WGS sequence"/>
</dbReference>
<dbReference type="RefSeq" id="WP_212779932.1">
    <property type="nucleotide sequence ID" value="NZ_BMAY01000001.1"/>
</dbReference>
<dbReference type="EMBL" id="BMAY01000001">
    <property type="protein sequence ID" value="GFZ26221.1"/>
    <property type="molecule type" value="Genomic_DNA"/>
</dbReference>
<evidence type="ECO:0000313" key="1">
    <source>
        <dbReference type="EMBL" id="GFZ26221.1"/>
    </source>
</evidence>
<protein>
    <submittedName>
        <fullName evidence="1">Uncharacterized protein</fullName>
    </submittedName>
</protein>
<sequence>MTDYLQILDEIVDGTRKEFLIEPKDAYEFQRVLRDYDKRQDITGRALHGGKIIYHRKNASE</sequence>